<feature type="compositionally biased region" description="Low complexity" evidence="29">
    <location>
        <begin position="619"/>
        <end position="649"/>
    </location>
</feature>
<comment type="similarity">
    <text evidence="4">Belongs to the cyclin family. Cyclin C subfamily.</text>
</comment>
<comment type="similarity">
    <text evidence="24">Belongs to the SQRD family.</text>
</comment>
<evidence type="ECO:0000256" key="10">
    <source>
        <dbReference type="ARBA" id="ARBA00022827"/>
    </source>
</evidence>
<feature type="compositionally biased region" description="Basic residues" evidence="29">
    <location>
        <begin position="1036"/>
        <end position="1064"/>
    </location>
</feature>
<dbReference type="GO" id="GO:0071949">
    <property type="term" value="F:FAD binding"/>
    <property type="evidence" value="ECO:0007669"/>
    <property type="project" value="TreeGrafter"/>
</dbReference>
<feature type="region of interest" description="Disordered" evidence="29">
    <location>
        <begin position="255"/>
        <end position="599"/>
    </location>
</feature>
<reference evidence="31 32" key="1">
    <citation type="journal article" date="2017" name="Curr. Biol.">
        <title>The Evolution of Venom by Co-option of Single-Copy Genes.</title>
        <authorList>
            <person name="Martinson E.O."/>
            <person name="Mrinalini"/>
            <person name="Kelkar Y.D."/>
            <person name="Chang C.H."/>
            <person name="Werren J.H."/>
        </authorList>
    </citation>
    <scope>NUCLEOTIDE SEQUENCE [LARGE SCALE GENOMIC DNA]</scope>
    <source>
        <strain evidence="31 32">Alberta</strain>
        <tissue evidence="31">Whole body</tissue>
    </source>
</reference>
<comment type="function">
    <text evidence="23">Catalyzes the oxidation of hydrogen sulfide with the help of a quinone, such as ubiquinone-10, giving rise to thiosulfate and ultimately to sulfane (molecular sulfur) atoms. Requires an additional electron acceptor; can use sulfite, sulfide or cyanide (in vitro). It is believed the in vivo electron acceptor is glutathione.</text>
</comment>
<feature type="compositionally biased region" description="Low complexity" evidence="29">
    <location>
        <begin position="367"/>
        <end position="385"/>
    </location>
</feature>
<evidence type="ECO:0000256" key="13">
    <source>
        <dbReference type="ARBA" id="ARBA00023002"/>
    </source>
</evidence>
<evidence type="ECO:0000256" key="18">
    <source>
        <dbReference type="ARBA" id="ARBA00023242"/>
    </source>
</evidence>
<evidence type="ECO:0000256" key="22">
    <source>
        <dbReference type="ARBA" id="ARBA00052986"/>
    </source>
</evidence>
<feature type="compositionally biased region" description="Polar residues" evidence="29">
    <location>
        <begin position="255"/>
        <end position="271"/>
    </location>
</feature>
<dbReference type="InterPro" id="IPR023753">
    <property type="entry name" value="FAD/NAD-binding_dom"/>
</dbReference>
<feature type="compositionally biased region" description="Basic and acidic residues" evidence="29">
    <location>
        <begin position="1065"/>
        <end position="1087"/>
    </location>
</feature>
<dbReference type="Pfam" id="PF06218">
    <property type="entry name" value="NPR2"/>
    <property type="match status" value="2"/>
</dbReference>
<dbReference type="GO" id="GO:0005634">
    <property type="term" value="C:nucleus"/>
    <property type="evidence" value="ECO:0007669"/>
    <property type="project" value="UniProtKB-SubCell"/>
</dbReference>
<feature type="compositionally biased region" description="Low complexity" evidence="29">
    <location>
        <begin position="1122"/>
        <end position="1131"/>
    </location>
</feature>
<dbReference type="GO" id="GO:0051301">
    <property type="term" value="P:cell division"/>
    <property type="evidence" value="ECO:0007669"/>
    <property type="project" value="UniProtKB-KW"/>
</dbReference>
<evidence type="ECO:0000256" key="20">
    <source>
        <dbReference type="ARBA" id="ARBA00051038"/>
    </source>
</evidence>
<evidence type="ECO:0000256" key="4">
    <source>
        <dbReference type="ARBA" id="ARBA00008638"/>
    </source>
</evidence>
<evidence type="ECO:0000256" key="17">
    <source>
        <dbReference type="ARBA" id="ARBA00023163"/>
    </source>
</evidence>
<keyword evidence="14" id="KW-0805">Transcription regulation</keyword>
<feature type="compositionally biased region" description="Basic and acidic residues" evidence="29">
    <location>
        <begin position="532"/>
        <end position="549"/>
    </location>
</feature>
<dbReference type="GO" id="GO:0048038">
    <property type="term" value="F:quinone binding"/>
    <property type="evidence" value="ECO:0007669"/>
    <property type="project" value="UniProtKB-KW"/>
</dbReference>
<dbReference type="InterPro" id="IPR036915">
    <property type="entry name" value="Cyclin-like_sf"/>
</dbReference>
<evidence type="ECO:0000256" key="7">
    <source>
        <dbReference type="ARBA" id="ARBA00022618"/>
    </source>
</evidence>
<evidence type="ECO:0000256" key="14">
    <source>
        <dbReference type="ARBA" id="ARBA00023015"/>
    </source>
</evidence>
<comment type="catalytic activity">
    <reaction evidence="20">
        <text>ubiquinone-10 + hydrogen sulfide + sulfite + 2 H(+) = ubiquinol-10 + thiosulfate</text>
        <dbReference type="Rhea" id="RHEA:38359"/>
        <dbReference type="ChEBI" id="CHEBI:15378"/>
        <dbReference type="ChEBI" id="CHEBI:17359"/>
        <dbReference type="ChEBI" id="CHEBI:29919"/>
        <dbReference type="ChEBI" id="CHEBI:33542"/>
        <dbReference type="ChEBI" id="CHEBI:46245"/>
        <dbReference type="ChEBI" id="CHEBI:64183"/>
    </reaction>
    <physiologicalReaction direction="left-to-right" evidence="20">
        <dbReference type="Rhea" id="RHEA:38360"/>
    </physiologicalReaction>
</comment>
<feature type="compositionally biased region" description="Basic and acidic residues" evidence="29">
    <location>
        <begin position="321"/>
        <end position="340"/>
    </location>
</feature>
<comment type="catalytic activity">
    <reaction evidence="22">
        <text>a quinone + hydrogen sulfide + glutathione + H(+) = S-sulfanylglutathione + a quinol</text>
        <dbReference type="Rhea" id="RHEA:55156"/>
        <dbReference type="ChEBI" id="CHEBI:15378"/>
        <dbReference type="ChEBI" id="CHEBI:24646"/>
        <dbReference type="ChEBI" id="CHEBI:29919"/>
        <dbReference type="ChEBI" id="CHEBI:57925"/>
        <dbReference type="ChEBI" id="CHEBI:58905"/>
        <dbReference type="ChEBI" id="CHEBI:132124"/>
        <dbReference type="EC" id="1.8.5.8"/>
    </reaction>
    <physiologicalReaction direction="left-to-right" evidence="22">
        <dbReference type="Rhea" id="RHEA:55157"/>
    </physiologicalReaction>
</comment>
<evidence type="ECO:0000256" key="1">
    <source>
        <dbReference type="ARBA" id="ARBA00001974"/>
    </source>
</evidence>
<name>A0A232F856_9HYME</name>
<evidence type="ECO:0000256" key="9">
    <source>
        <dbReference type="ARBA" id="ARBA00022719"/>
    </source>
</evidence>
<dbReference type="PANTHER" id="PTHR10632">
    <property type="entry name" value="SULFIDE:QUINONE OXIDOREDUCTASE"/>
    <property type="match status" value="1"/>
</dbReference>
<evidence type="ECO:0000256" key="16">
    <source>
        <dbReference type="ARBA" id="ARBA00023128"/>
    </source>
</evidence>
<keyword evidence="13" id="KW-0560">Oxidoreductase</keyword>
<dbReference type="GO" id="GO:0106436">
    <property type="term" value="F:glutathione-dependent sulfide quinone oxidoreductase activity"/>
    <property type="evidence" value="ECO:0007669"/>
    <property type="project" value="UniProtKB-EC"/>
</dbReference>
<comment type="cofactor">
    <cofactor evidence="1">
        <name>FAD</name>
        <dbReference type="ChEBI" id="CHEBI:57692"/>
    </cofactor>
</comment>
<gene>
    <name evidence="31" type="ORF">TSAR_004700</name>
</gene>
<feature type="compositionally biased region" description="Basic and acidic residues" evidence="29">
    <location>
        <begin position="426"/>
        <end position="436"/>
    </location>
</feature>
<dbReference type="Gene3D" id="3.50.50.60">
    <property type="entry name" value="FAD/NAD(P)-binding domain"/>
    <property type="match status" value="2"/>
</dbReference>
<dbReference type="SMART" id="SM00385">
    <property type="entry name" value="CYCLIN"/>
    <property type="match status" value="1"/>
</dbReference>
<keyword evidence="32" id="KW-1185">Reference proteome</keyword>
<feature type="compositionally biased region" description="Low complexity" evidence="29">
    <location>
        <begin position="1201"/>
        <end position="1214"/>
    </location>
</feature>
<keyword evidence="16" id="KW-0496">Mitochondrion</keyword>
<dbReference type="Proteomes" id="UP000215335">
    <property type="component" value="Unassembled WGS sequence"/>
</dbReference>
<feature type="compositionally biased region" description="Basic and acidic residues" evidence="29">
    <location>
        <begin position="297"/>
        <end position="309"/>
    </location>
</feature>
<dbReference type="GO" id="GO:0070224">
    <property type="term" value="F:sulfide:quinone oxidoreductase activity"/>
    <property type="evidence" value="ECO:0007669"/>
    <property type="project" value="TreeGrafter"/>
</dbReference>
<feature type="compositionally biased region" description="Low complexity" evidence="29">
    <location>
        <begin position="1147"/>
        <end position="1162"/>
    </location>
</feature>
<dbReference type="Pfam" id="PF21797">
    <property type="entry name" value="CycT2-like_C"/>
    <property type="match status" value="1"/>
</dbReference>
<feature type="compositionally biased region" description="Polar residues" evidence="29">
    <location>
        <begin position="735"/>
        <end position="744"/>
    </location>
</feature>
<evidence type="ECO:0000256" key="19">
    <source>
        <dbReference type="ARBA" id="ARBA00023306"/>
    </source>
</evidence>
<feature type="region of interest" description="Disordered" evidence="29">
    <location>
        <begin position="1259"/>
        <end position="1284"/>
    </location>
</feature>
<accession>A0A232F856</accession>
<evidence type="ECO:0000313" key="31">
    <source>
        <dbReference type="EMBL" id="OXU26639.1"/>
    </source>
</evidence>
<dbReference type="CDD" id="cd20538">
    <property type="entry name" value="CYCLIN_CCNT_rpt1"/>
    <property type="match status" value="1"/>
</dbReference>
<feature type="compositionally biased region" description="Basic and acidic residues" evidence="29">
    <location>
        <begin position="557"/>
        <end position="566"/>
    </location>
</feature>
<evidence type="ECO:0000256" key="12">
    <source>
        <dbReference type="ARBA" id="ARBA00022946"/>
    </source>
</evidence>
<keyword evidence="6" id="KW-0597">Phosphoprotein</keyword>
<dbReference type="STRING" id="543379.A0A232F856"/>
<evidence type="ECO:0000256" key="2">
    <source>
        <dbReference type="ARBA" id="ARBA00004123"/>
    </source>
</evidence>
<evidence type="ECO:0000313" key="32">
    <source>
        <dbReference type="Proteomes" id="UP000215335"/>
    </source>
</evidence>
<feature type="compositionally biased region" description="Polar residues" evidence="29">
    <location>
        <begin position="438"/>
        <end position="448"/>
    </location>
</feature>
<feature type="compositionally biased region" description="Polar residues" evidence="29">
    <location>
        <begin position="281"/>
        <end position="295"/>
    </location>
</feature>
<evidence type="ECO:0000256" key="15">
    <source>
        <dbReference type="ARBA" id="ARBA00023127"/>
    </source>
</evidence>
<evidence type="ECO:0000256" key="29">
    <source>
        <dbReference type="SAM" id="MobiDB-lite"/>
    </source>
</evidence>
<keyword evidence="12" id="KW-0809">Transit peptide</keyword>
<comment type="subcellular location">
    <subcellularLocation>
        <location evidence="3">Mitochondrion</location>
    </subcellularLocation>
    <subcellularLocation>
        <location evidence="2">Nucleus</location>
    </subcellularLocation>
</comment>
<feature type="compositionally biased region" description="Low complexity" evidence="29">
    <location>
        <begin position="518"/>
        <end position="531"/>
    </location>
</feature>
<evidence type="ECO:0000256" key="27">
    <source>
        <dbReference type="ARBA" id="ARBA00082958"/>
    </source>
</evidence>
<evidence type="ECO:0000256" key="8">
    <source>
        <dbReference type="ARBA" id="ARBA00022630"/>
    </source>
</evidence>
<feature type="region of interest" description="Disordered" evidence="29">
    <location>
        <begin position="665"/>
        <end position="744"/>
    </location>
</feature>
<evidence type="ECO:0000256" key="11">
    <source>
        <dbReference type="ARBA" id="ARBA00022843"/>
    </source>
</evidence>
<dbReference type="Pfam" id="PF00134">
    <property type="entry name" value="Cyclin_N"/>
    <property type="match status" value="1"/>
</dbReference>
<evidence type="ECO:0000256" key="24">
    <source>
        <dbReference type="ARBA" id="ARBA00060891"/>
    </source>
</evidence>
<feature type="compositionally biased region" description="Basic and acidic residues" evidence="29">
    <location>
        <begin position="1185"/>
        <end position="1194"/>
    </location>
</feature>
<evidence type="ECO:0000259" key="30">
    <source>
        <dbReference type="SMART" id="SM00385"/>
    </source>
</evidence>
<feature type="region of interest" description="Disordered" evidence="29">
    <location>
        <begin position="812"/>
        <end position="835"/>
    </location>
</feature>
<dbReference type="EMBL" id="NNAY01000761">
    <property type="protein sequence ID" value="OXU26639.1"/>
    <property type="molecule type" value="Genomic_DNA"/>
</dbReference>
<keyword evidence="9" id="KW-0874">Quinone</keyword>
<evidence type="ECO:0000256" key="6">
    <source>
        <dbReference type="ARBA" id="ARBA00022553"/>
    </source>
</evidence>
<feature type="compositionally biased region" description="Basic and acidic residues" evidence="29">
    <location>
        <begin position="485"/>
        <end position="496"/>
    </location>
</feature>
<keyword evidence="15 28" id="KW-0195">Cyclin</keyword>
<comment type="caution">
    <text evidence="31">The sequence shown here is derived from an EMBL/GenBank/DDBJ whole genome shotgun (WGS) entry which is preliminary data.</text>
</comment>
<dbReference type="SUPFAM" id="SSF47954">
    <property type="entry name" value="Cyclin-like"/>
    <property type="match status" value="2"/>
</dbReference>
<feature type="compositionally biased region" description="Polar residues" evidence="29">
    <location>
        <begin position="1088"/>
        <end position="1097"/>
    </location>
</feature>
<dbReference type="GO" id="GO:0005739">
    <property type="term" value="C:mitochondrion"/>
    <property type="evidence" value="ECO:0007669"/>
    <property type="project" value="UniProtKB-SubCell"/>
</dbReference>
<feature type="compositionally biased region" description="Polar residues" evidence="29">
    <location>
        <begin position="590"/>
        <end position="599"/>
    </location>
</feature>
<feature type="compositionally biased region" description="Polar residues" evidence="29">
    <location>
        <begin position="403"/>
        <end position="413"/>
    </location>
</feature>
<comment type="catalytic activity">
    <reaction evidence="21">
        <text>ubiquinone-10 + hydrogen sulfide + glutathione + H(+) = S-sulfanylglutathione + ubiquinol-10</text>
        <dbReference type="Rhea" id="RHEA:62608"/>
        <dbReference type="ChEBI" id="CHEBI:15378"/>
        <dbReference type="ChEBI" id="CHEBI:29919"/>
        <dbReference type="ChEBI" id="CHEBI:46245"/>
        <dbReference type="ChEBI" id="CHEBI:57925"/>
        <dbReference type="ChEBI" id="CHEBI:58905"/>
        <dbReference type="ChEBI" id="CHEBI:64183"/>
    </reaction>
    <physiologicalReaction direction="left-to-right" evidence="21">
        <dbReference type="Rhea" id="RHEA:62609"/>
    </physiologicalReaction>
</comment>
<dbReference type="Pfam" id="PF07992">
    <property type="entry name" value="Pyr_redox_2"/>
    <property type="match status" value="1"/>
</dbReference>
<dbReference type="OrthoDB" id="25002at2759"/>
<dbReference type="FunFam" id="1.10.472.10:FF:000004">
    <property type="entry name" value="Cyclin T2"/>
    <property type="match status" value="1"/>
</dbReference>
<feature type="domain" description="Cyclin-like" evidence="30">
    <location>
        <begin position="38"/>
        <end position="137"/>
    </location>
</feature>
<dbReference type="EC" id="1.8.5.8" evidence="25"/>
<evidence type="ECO:0000256" key="5">
    <source>
        <dbReference type="ARBA" id="ARBA00022499"/>
    </source>
</evidence>
<dbReference type="InterPro" id="IPR006671">
    <property type="entry name" value="Cyclin_N"/>
</dbReference>
<protein>
    <recommendedName>
        <fullName evidence="26">Sulfide:quinone oxidoreductase, mitochondrial</fullName>
        <ecNumber evidence="25">1.8.5.8</ecNumber>
    </recommendedName>
    <alternativeName>
        <fullName evidence="27">Sulfide quinone oxidoreductase</fullName>
    </alternativeName>
</protein>
<dbReference type="InterPro" id="IPR015904">
    <property type="entry name" value="Sulphide_quinone_reductase"/>
</dbReference>
<dbReference type="GO" id="GO:0070221">
    <property type="term" value="P:sulfide oxidation, using sulfide:quinone oxidoreductase"/>
    <property type="evidence" value="ECO:0007669"/>
    <property type="project" value="TreeGrafter"/>
</dbReference>
<evidence type="ECO:0000256" key="25">
    <source>
        <dbReference type="ARBA" id="ARBA00066447"/>
    </source>
</evidence>
<feature type="region of interest" description="Disordered" evidence="29">
    <location>
        <begin position="613"/>
        <end position="653"/>
    </location>
</feature>
<keyword evidence="8" id="KW-0285">Flavoprotein</keyword>
<keyword evidence="10" id="KW-0274">FAD</keyword>
<dbReference type="SUPFAM" id="SSF51905">
    <property type="entry name" value="FAD/NAD(P)-binding domain"/>
    <property type="match status" value="1"/>
</dbReference>
<dbReference type="Gene3D" id="1.10.472.10">
    <property type="entry name" value="Cyclin-like"/>
    <property type="match status" value="2"/>
</dbReference>
<feature type="compositionally biased region" description="Low complexity" evidence="29">
    <location>
        <begin position="1263"/>
        <end position="1272"/>
    </location>
</feature>
<dbReference type="FunFam" id="1.10.472.10:FF:000009">
    <property type="entry name" value="cyclin-T2 isoform X1"/>
    <property type="match status" value="1"/>
</dbReference>
<dbReference type="FunFam" id="3.50.50.60:FF:000034">
    <property type="entry name" value="sulfide:quinone oxidoreductase, mitochondrial"/>
    <property type="match status" value="1"/>
</dbReference>
<proteinExistence type="inferred from homology"/>
<keyword evidence="11" id="KW-0832">Ubl conjugation</keyword>
<feature type="compositionally biased region" description="Basic and acidic residues" evidence="29">
    <location>
        <begin position="1026"/>
        <end position="1035"/>
    </location>
</feature>
<feature type="compositionally biased region" description="Low complexity" evidence="29">
    <location>
        <begin position="341"/>
        <end position="351"/>
    </location>
</feature>
<feature type="region of interest" description="Disordered" evidence="29">
    <location>
        <begin position="1014"/>
        <end position="1247"/>
    </location>
</feature>
<organism evidence="31 32">
    <name type="scientific">Trichomalopsis sarcophagae</name>
    <dbReference type="NCBI Taxonomy" id="543379"/>
    <lineage>
        <taxon>Eukaryota</taxon>
        <taxon>Metazoa</taxon>
        <taxon>Ecdysozoa</taxon>
        <taxon>Arthropoda</taxon>
        <taxon>Hexapoda</taxon>
        <taxon>Insecta</taxon>
        <taxon>Pterygota</taxon>
        <taxon>Neoptera</taxon>
        <taxon>Endopterygota</taxon>
        <taxon>Hymenoptera</taxon>
        <taxon>Apocrita</taxon>
        <taxon>Proctotrupomorpha</taxon>
        <taxon>Chalcidoidea</taxon>
        <taxon>Pteromalidae</taxon>
        <taxon>Pteromalinae</taxon>
        <taxon>Trichomalopsis</taxon>
    </lineage>
</organism>
<keyword evidence="5" id="KW-1017">Isopeptide bond</keyword>
<dbReference type="InterPro" id="IPR036188">
    <property type="entry name" value="FAD/NAD-bd_sf"/>
</dbReference>
<sequence length="2062" mass="232501">MATDEKWYFTKDQLANTPSRKCGIDADKELSYRQQAANFIQDMGQRLVVSQLCINTAIVYMHRFYVFHSLSQFHRNSIAAAALFLAAKVEEQPRKLEHVIKVAHMCLHRDTPPLDTKSEQYLEQAQDLVFNENVLLQTLGFDVAIDHPHTHVVRCCHLVKASKDLAQTSYFMASNSLHLTTMCLQYKPTVVACFCIHLACKWSNWEIPQSNEGKYWFWYVDKSVTSELLGQLTGEFLHIFDKCPSRLKRKIRSISANQSPNMNHPALSNSPFDAEPRKVQSPANADGSLSFQSSRPFHPDVKSETDASKRPSSSMPGRSSVDYREYREKKERAEREREKASAASHSSSNASLNADPSKHHSHHHKQSSSANVPSKHSNSSSSSSSIKQNVHHNHHHNSRQDVKSSSQIMQQRHSTSGSSGSSQPRDPNRDRQRIPREYNSSSNTSGGTAFSHHSLDNSLESALNNISQDSSTVHPPEKLSNSVHKPHDGRGNDLRHNSKPQQSQQQKEAKPYSKYPDSASATSRSSSTSSSKKPDIFEQRSEEVRKLIEKPLPPVKPRAEVQKEEYAAMMLKQSHHPSKYGHQSEKPLPNANSTQSSESKMLNLGQTAFSIEKSPSAPVSASQISQKSMSVSKSSSSSSLPVKNGSSSSASLGLVNNLDDIKTEKKPRGYLTAPVGDSDNTGLQNLPPPLTKHRSLFSPEKTPTPTPAISRESSHSRALKQKQRSSPAVPKQDLPSFTSPNAMQLTPELPHLKSQRLSNNVNTMSTSLQKQHRTQNNADTVSLDQESKQQLQMLEAHSRRFISSFDLNEQSSGLPDLMQPAKDNKSVTDVKPPPEQIKSFENTDQMIMSNQRHKPQQQHHGLNNGLDGVSTKEYSTIDPSSFRFNSELPDELLSNEMPSDFMFMKPEPKMGDFLSLQDKVLEIRQDSFSPLKSAQSINALLQEPLTLLPSLLHDQHQQTRDEDKTSLQAQLQQQQVLSELPLPSTVDMSDLTGPVQCMVDIPVTTATAPIVPVESAPAVSTAPATQEEKKSEHRSKSEKKKKEKKHKHKEKDKSKDKHKHKHKDKDKEKEKHHRDKSDREKDNKTEEGNGSATSGNPSLGAVPIKITIPKDKLNLSCDSIGTSSSSTTSSSLKIKIPKERLKVNEVSQQQPQMQSQNMLPQQAPLKIKIRTDALARSTSDLQENSSRKREREVMESPIGAPPAKKQQPMQMQQRPNERQNGRHNSYGPGSTDKVRGGGRGAGPRFPQYPYQRYSLQQMREASYRPYQQQRQSPPSPAFLRHPRPPPHPFFTNYQPTMQTPPVFRYTAPGMFDHAMYYQYQMQQEITTIPKVVRVVRYAHHTCKVLVIGGGTGGCTMAAKLSKKFDKKPNHVIVIEPSEVHYYQPLYTLIGGGIKSFDSCKKPMKDCLPENAQWLKDKVISFQPNENKVKTGNGDIVQYELMIVAMGLELYWDKLPGLVEGLKNPNSQVCSIYGPDTVSNVFGKIKNTKEGNALFTFPNTPVKCPGAPQKILYLSEDYWARKKKRDKVNVIYNTSLPVIFGVKKYADALWGVCNRRNIQVNVQTNLIEIRPDKKEAVFQDLAKPEYKFTINYSMLHVTPPMGPPEVLKQNKILTNDAGFLDVNPKTLQHNKFKNIYGLGDCTNTPNSKTMAAIASQSKVLYKNIMSNISGKESKAVYNGYASCPLVTAPGKCILAEFDYNLTPRETFPVNQSKELFSMYLLKKYFFPFLYWNLMLKTLKDYKILGFPVKIDNKKYARNAFYFNLCFVCDAEARTVHYEPVVKKMSDFLMALEIENGFLSASEDKTRLSEMLRQVLHDLNMHKMCTLTEGTMTSHLKVVRLAPEPKPVLDHQVPIFLEGREAFHSDQWDLTTQQVLPYIDGFNHVARIAAEADVENNLVKSCVQNLVYYGVVTLIPIFQYSNVYSTTPKLKELAEDVNLQQRCIEYTSKSPRQPAYLRDIYRMYASMTHGSSMRDLCQRLSPQNLRINERRLVQFGLIEGLIRRVYKYPILLPGGSSDEGRSNPIYKYFTGSFSLDEICCSTGQSAAQIEEIVERDPSVVMLWK</sequence>
<evidence type="ECO:0000256" key="21">
    <source>
        <dbReference type="ARBA" id="ARBA00052810"/>
    </source>
</evidence>
<evidence type="ECO:0000256" key="28">
    <source>
        <dbReference type="RuleBase" id="RU000383"/>
    </source>
</evidence>
<evidence type="ECO:0000256" key="3">
    <source>
        <dbReference type="ARBA" id="ARBA00004173"/>
    </source>
</evidence>
<dbReference type="InterPro" id="IPR013763">
    <property type="entry name" value="Cyclin-like_dom"/>
</dbReference>
<keyword evidence="18" id="KW-0539">Nucleus</keyword>
<keyword evidence="7" id="KW-0132">Cell division</keyword>
<keyword evidence="19" id="KW-0131">Cell cycle</keyword>
<feature type="compositionally biased region" description="Polar residues" evidence="29">
    <location>
        <begin position="456"/>
        <end position="483"/>
    </location>
</feature>
<keyword evidence="17" id="KW-0804">Transcription</keyword>
<evidence type="ECO:0000256" key="26">
    <source>
        <dbReference type="ARBA" id="ARBA00070160"/>
    </source>
</evidence>
<dbReference type="PANTHER" id="PTHR10632:SF2">
    <property type="entry name" value="SULFIDE:QUINONE OXIDOREDUCTASE, MITOCHONDRIAL"/>
    <property type="match status" value="1"/>
</dbReference>
<evidence type="ECO:0000256" key="23">
    <source>
        <dbReference type="ARBA" id="ARBA00059167"/>
    </source>
</evidence>
<dbReference type="InterPro" id="IPR009348">
    <property type="entry name" value="NPR2-like"/>
</dbReference>